<dbReference type="Gene3D" id="3.30.420.10">
    <property type="entry name" value="Ribonuclease H-like superfamily/Ribonuclease H"/>
    <property type="match status" value="1"/>
</dbReference>
<reference evidence="1 2" key="1">
    <citation type="submission" date="2015-04" db="EMBL/GenBank/DDBJ databases">
        <title>Lasius niger genome sequencing.</title>
        <authorList>
            <person name="Konorov E.A."/>
            <person name="Nikitin M.A."/>
            <person name="Kirill M.V."/>
            <person name="Chang P."/>
        </authorList>
    </citation>
    <scope>NUCLEOTIDE SEQUENCE [LARGE SCALE GENOMIC DNA]</scope>
    <source>
        <tissue evidence="1">Whole</tissue>
    </source>
</reference>
<name>A0A0J7KDZ2_LASNI</name>
<dbReference type="PaxDb" id="67767-A0A0J7KDZ2"/>
<gene>
    <name evidence="1" type="ORF">RF55_11797</name>
</gene>
<keyword evidence="1" id="KW-0489">Methyltransferase</keyword>
<dbReference type="PANTHER" id="PTHR46060">
    <property type="entry name" value="MARINER MOS1 TRANSPOSASE-LIKE PROTEIN"/>
    <property type="match status" value="1"/>
</dbReference>
<comment type="caution">
    <text evidence="1">The sequence shown here is derived from an EMBL/GenBank/DDBJ whole genome shotgun (WGS) entry which is preliminary data.</text>
</comment>
<proteinExistence type="predicted"/>
<dbReference type="GO" id="GO:0003676">
    <property type="term" value="F:nucleic acid binding"/>
    <property type="evidence" value="ECO:0007669"/>
    <property type="project" value="InterPro"/>
</dbReference>
<dbReference type="Proteomes" id="UP000036403">
    <property type="component" value="Unassembled WGS sequence"/>
</dbReference>
<dbReference type="GO" id="GO:0032259">
    <property type="term" value="P:methylation"/>
    <property type="evidence" value="ECO:0007669"/>
    <property type="project" value="UniProtKB-KW"/>
</dbReference>
<dbReference type="OrthoDB" id="6622399at2759"/>
<dbReference type="PANTHER" id="PTHR46060:SF1">
    <property type="entry name" value="MARINER MOS1 TRANSPOSASE-LIKE PROTEIN"/>
    <property type="match status" value="1"/>
</dbReference>
<dbReference type="GO" id="GO:0008168">
    <property type="term" value="F:methyltransferase activity"/>
    <property type="evidence" value="ECO:0007669"/>
    <property type="project" value="UniProtKB-KW"/>
</dbReference>
<organism evidence="1 2">
    <name type="scientific">Lasius niger</name>
    <name type="common">Black garden ant</name>
    <dbReference type="NCBI Taxonomy" id="67767"/>
    <lineage>
        <taxon>Eukaryota</taxon>
        <taxon>Metazoa</taxon>
        <taxon>Ecdysozoa</taxon>
        <taxon>Arthropoda</taxon>
        <taxon>Hexapoda</taxon>
        <taxon>Insecta</taxon>
        <taxon>Pterygota</taxon>
        <taxon>Neoptera</taxon>
        <taxon>Endopterygota</taxon>
        <taxon>Hymenoptera</taxon>
        <taxon>Apocrita</taxon>
        <taxon>Aculeata</taxon>
        <taxon>Formicoidea</taxon>
        <taxon>Formicidae</taxon>
        <taxon>Formicinae</taxon>
        <taxon>Lasius</taxon>
        <taxon>Lasius</taxon>
    </lineage>
</organism>
<sequence length="87" mass="10214">MAKIHELGFELIDHPPYSPDLAPSDFFLFPKLKVSLGGQRFSSNEEIITFVNEYFAEQDVNYYLNGLKRWEHLWEKCIGLKGDYVEK</sequence>
<dbReference type="InterPro" id="IPR036397">
    <property type="entry name" value="RNaseH_sf"/>
</dbReference>
<protein>
    <submittedName>
        <fullName evidence="1">Histone-lysine n-methyltransferase setmar</fullName>
    </submittedName>
</protein>
<dbReference type="InterPro" id="IPR052709">
    <property type="entry name" value="Transposase-MT_Hybrid"/>
</dbReference>
<dbReference type="STRING" id="67767.A0A0J7KDZ2"/>
<accession>A0A0J7KDZ2</accession>
<dbReference type="EMBL" id="LBMM01008721">
    <property type="protein sequence ID" value="KMQ88673.1"/>
    <property type="molecule type" value="Genomic_DNA"/>
</dbReference>
<evidence type="ECO:0000313" key="2">
    <source>
        <dbReference type="Proteomes" id="UP000036403"/>
    </source>
</evidence>
<keyword evidence="2" id="KW-1185">Reference proteome</keyword>
<dbReference type="AlphaFoldDB" id="A0A0J7KDZ2"/>
<keyword evidence="1" id="KW-0808">Transferase</keyword>
<evidence type="ECO:0000313" key="1">
    <source>
        <dbReference type="EMBL" id="KMQ88673.1"/>
    </source>
</evidence>